<dbReference type="PANTHER" id="PTHR14189">
    <property type="entry name" value="PROTEIN PHOSPHATASE METHYLESTERASE-1 RELATED"/>
    <property type="match status" value="1"/>
</dbReference>
<dbReference type="Pfam" id="PF12697">
    <property type="entry name" value="Abhydrolase_6"/>
    <property type="match status" value="1"/>
</dbReference>
<dbReference type="EnsemblMetazoa" id="XM_022808922">
    <property type="protein sequence ID" value="XP_022664657"/>
    <property type="gene ID" value="LOC111251858"/>
</dbReference>
<feature type="active site" evidence="6">
    <location>
        <position position="368"/>
    </location>
</feature>
<dbReference type="FunCoup" id="A0A7M7KEL6">
    <property type="interactions" value="2381"/>
</dbReference>
<feature type="compositionally biased region" description="Pro residues" evidence="7">
    <location>
        <begin position="15"/>
        <end position="26"/>
    </location>
</feature>
<evidence type="ECO:0000256" key="3">
    <source>
        <dbReference type="ARBA" id="ARBA00022801"/>
    </source>
</evidence>
<dbReference type="Proteomes" id="UP000594260">
    <property type="component" value="Unplaced"/>
</dbReference>
<keyword evidence="10" id="KW-1185">Reference proteome</keyword>
<proteinExistence type="inferred from homology"/>
<evidence type="ECO:0000256" key="1">
    <source>
        <dbReference type="ARBA" id="ARBA00008645"/>
    </source>
</evidence>
<evidence type="ECO:0000313" key="10">
    <source>
        <dbReference type="Proteomes" id="UP000594260"/>
    </source>
</evidence>
<feature type="active site" evidence="6">
    <location>
        <position position="177"/>
    </location>
</feature>
<dbReference type="InterPro" id="IPR000073">
    <property type="entry name" value="AB_hydrolase_1"/>
</dbReference>
<evidence type="ECO:0000256" key="2">
    <source>
        <dbReference type="ARBA" id="ARBA00022487"/>
    </source>
</evidence>
<feature type="active site" evidence="6">
    <location>
        <position position="152"/>
    </location>
</feature>
<dbReference type="SUPFAM" id="SSF53474">
    <property type="entry name" value="alpha/beta-Hydrolases"/>
    <property type="match status" value="1"/>
</dbReference>
<accession>A0A7M7KEL6</accession>
<dbReference type="GeneID" id="111251858"/>
<evidence type="ECO:0000256" key="7">
    <source>
        <dbReference type="SAM" id="MobiDB-lite"/>
    </source>
</evidence>
<feature type="domain" description="AB hydrolase-1" evidence="8">
    <location>
        <begin position="73"/>
        <end position="200"/>
    </location>
</feature>
<keyword evidence="2 5" id="KW-0719">Serine esterase</keyword>
<dbReference type="InterPro" id="IPR016812">
    <property type="entry name" value="PPase_methylesterase_euk"/>
</dbReference>
<feature type="region of interest" description="Disordered" evidence="7">
    <location>
        <begin position="1"/>
        <end position="33"/>
    </location>
</feature>
<sequence>MSSLQREMLRSKLPAVPPGPTGPPPARRGRRDYAPVKGNQYFSEEQEVVLDNGDVFKVYRCSSIDCPPDRPVLFLLHGAGYSGLTWACFAAEIVSMVECSVVAIDLRGHGESTALDETDLSVEAMTHDIGRVYQQLYESREQKPPVILIGHSMGGALAVHVAAAGCIPEVSGIVVIDVVEGTALDALQSMQAVLRARPRSFHSLDYAVEWSCRSGQTKNINAAKVSMPAMLKRISDGVPATKLIKMSKVSSPIPTTNEVGNDSTGSSAEAHNSIGAAAAAAVIPEDRKADFNPVNKTDQNNQGFTWRIDLSRTEPYWSGWFRGLSSSFLAQSCAKLLLLAGIDRLDRDLTIGQMQGKFQTQVLPKVGHAVHEDAPVKVAEAISSFLVRNKLCEKIGDFSPPSVCC</sequence>
<reference evidence="9" key="1">
    <citation type="submission" date="2021-01" db="UniProtKB">
        <authorList>
            <consortium name="EnsemblMetazoa"/>
        </authorList>
    </citation>
    <scope>IDENTIFICATION</scope>
</reference>
<evidence type="ECO:0000313" key="9">
    <source>
        <dbReference type="EnsemblMetazoa" id="XP_022664657"/>
    </source>
</evidence>
<dbReference type="InterPro" id="IPR029058">
    <property type="entry name" value="AB_hydrolase_fold"/>
</dbReference>
<evidence type="ECO:0000256" key="6">
    <source>
        <dbReference type="PIRSR" id="PIRSR022950-1"/>
    </source>
</evidence>
<evidence type="ECO:0000256" key="5">
    <source>
        <dbReference type="PIRNR" id="PIRNR022950"/>
    </source>
</evidence>
<dbReference type="InParanoid" id="A0A7M7KEL6"/>
<name>A0A7M7KEL6_VARDE</name>
<dbReference type="EC" id="3.1.1.-" evidence="5"/>
<dbReference type="OrthoDB" id="194865at2759"/>
<protein>
    <recommendedName>
        <fullName evidence="5">Protein phosphatase methylesterase 1</fullName>
        <shortName evidence="5">PME-1</shortName>
        <ecNumber evidence="5">3.1.1.-</ecNumber>
    </recommendedName>
</protein>
<dbReference type="AlphaFoldDB" id="A0A7M7KEL6"/>
<dbReference type="Gene3D" id="3.40.50.1820">
    <property type="entry name" value="alpha/beta hydrolase"/>
    <property type="match status" value="1"/>
</dbReference>
<dbReference type="RefSeq" id="XP_022664657.1">
    <property type="nucleotide sequence ID" value="XM_022808922.1"/>
</dbReference>
<dbReference type="PANTHER" id="PTHR14189:SF0">
    <property type="entry name" value="PROTEIN PHOSPHATASE METHYLESTERASE 1"/>
    <property type="match status" value="1"/>
</dbReference>
<evidence type="ECO:0000259" key="8">
    <source>
        <dbReference type="Pfam" id="PF12697"/>
    </source>
</evidence>
<keyword evidence="3 5" id="KW-0378">Hydrolase</keyword>
<dbReference type="KEGG" id="vde:111251858"/>
<dbReference type="OMA" id="VMVCHHG"/>
<comment type="function">
    <text evidence="5">Demethylates proteins that have been reversibly carboxymethylated.</text>
</comment>
<dbReference type="GO" id="GO:0051723">
    <property type="term" value="F:protein methylesterase activity"/>
    <property type="evidence" value="ECO:0007669"/>
    <property type="project" value="UniProtKB-EC"/>
</dbReference>
<comment type="catalytic activity">
    <reaction evidence="4">
        <text>[phosphatase 2A protein]-C-terminal L-leucine methyl ester + H2O = [phosphatase 2A protein]-C-terminal L-leucine + methanol + H(+)</text>
        <dbReference type="Rhea" id="RHEA:48548"/>
        <dbReference type="Rhea" id="RHEA-COMP:12134"/>
        <dbReference type="Rhea" id="RHEA-COMP:12135"/>
        <dbReference type="ChEBI" id="CHEBI:15377"/>
        <dbReference type="ChEBI" id="CHEBI:15378"/>
        <dbReference type="ChEBI" id="CHEBI:17790"/>
        <dbReference type="ChEBI" id="CHEBI:90516"/>
        <dbReference type="ChEBI" id="CHEBI:90517"/>
        <dbReference type="EC" id="3.1.1.89"/>
    </reaction>
</comment>
<organism evidence="9 10">
    <name type="scientific">Varroa destructor</name>
    <name type="common">Honeybee mite</name>
    <dbReference type="NCBI Taxonomy" id="109461"/>
    <lineage>
        <taxon>Eukaryota</taxon>
        <taxon>Metazoa</taxon>
        <taxon>Ecdysozoa</taxon>
        <taxon>Arthropoda</taxon>
        <taxon>Chelicerata</taxon>
        <taxon>Arachnida</taxon>
        <taxon>Acari</taxon>
        <taxon>Parasitiformes</taxon>
        <taxon>Mesostigmata</taxon>
        <taxon>Gamasina</taxon>
        <taxon>Dermanyssoidea</taxon>
        <taxon>Varroidae</taxon>
        <taxon>Varroa</taxon>
    </lineage>
</organism>
<comment type="similarity">
    <text evidence="1 5">Belongs to the AB hydrolase superfamily.</text>
</comment>
<evidence type="ECO:0000256" key="4">
    <source>
        <dbReference type="ARBA" id="ARBA00049203"/>
    </source>
</evidence>
<dbReference type="PIRSF" id="PIRSF022950">
    <property type="entry name" value="PPase_methylesterase_euk"/>
    <property type="match status" value="1"/>
</dbReference>